<reference evidence="10 11" key="1">
    <citation type="journal article" date="2015" name="Genome Announc.">
        <title>Complete Genome Sequencing of Protease-Producing Novel Arthrobacter sp. Strain IHBB 11108 Using PacBio Single-Molecule Real-Time Sequencing Technology.</title>
        <authorList>
            <person name="Kiran S."/>
            <person name="Swarnkar M.K."/>
            <person name="Pal M."/>
            <person name="Thakur R."/>
            <person name="Tewari R."/>
            <person name="Singh A.K."/>
            <person name="Gulati A."/>
        </authorList>
    </citation>
    <scope>NUCLEOTIDE SEQUENCE [LARGE SCALE GENOMIC DNA]</scope>
    <source>
        <strain evidence="10 11">IHBB 11108</strain>
    </source>
</reference>
<evidence type="ECO:0000313" key="11">
    <source>
        <dbReference type="Proteomes" id="UP000061839"/>
    </source>
</evidence>
<feature type="domain" description="Amidohydrolase-related" evidence="9">
    <location>
        <begin position="60"/>
        <end position="402"/>
    </location>
</feature>
<feature type="binding site" evidence="7">
    <location>
        <position position="146"/>
    </location>
    <ligand>
        <name>substrate</name>
    </ligand>
</feature>
<keyword evidence="11" id="KW-1185">Reference proteome</keyword>
<dbReference type="Proteomes" id="UP000061839">
    <property type="component" value="Chromosome"/>
</dbReference>
<evidence type="ECO:0000256" key="7">
    <source>
        <dbReference type="PIRSR" id="PIRSR038994-2"/>
    </source>
</evidence>
<dbReference type="HOGENOM" id="CLU_032482_1_2_11"/>
<keyword evidence="4 5" id="KW-0119">Carbohydrate metabolism</keyword>
<dbReference type="KEGG" id="ari:UM93_07105"/>
<organism evidence="10 11">
    <name type="scientific">Psychromicrobium lacuslunae</name>
    <dbReference type="NCBI Taxonomy" id="1618207"/>
    <lineage>
        <taxon>Bacteria</taxon>
        <taxon>Bacillati</taxon>
        <taxon>Actinomycetota</taxon>
        <taxon>Actinomycetes</taxon>
        <taxon>Micrococcales</taxon>
        <taxon>Micrococcaceae</taxon>
        <taxon>Psychromicrobium</taxon>
    </lineage>
</organism>
<dbReference type="PANTHER" id="PTHR11113:SF14">
    <property type="entry name" value="N-ACETYLGLUCOSAMINE-6-PHOSPHATE DEACETYLASE"/>
    <property type="match status" value="1"/>
</dbReference>
<gene>
    <name evidence="10" type="ORF">UM93_07105</name>
</gene>
<dbReference type="Gene3D" id="3.20.20.140">
    <property type="entry name" value="Metal-dependent hydrolases"/>
    <property type="match status" value="1"/>
</dbReference>
<dbReference type="InterPro" id="IPR032466">
    <property type="entry name" value="Metal_Hydrolase"/>
</dbReference>
<evidence type="ECO:0000313" key="10">
    <source>
        <dbReference type="EMBL" id="AJT41339.1"/>
    </source>
</evidence>
<feature type="binding site" evidence="8">
    <location>
        <position position="236"/>
    </location>
    <ligand>
        <name>Zn(2+)</name>
        <dbReference type="ChEBI" id="CHEBI:29105"/>
    </ligand>
</feature>
<dbReference type="InterPro" id="IPR003764">
    <property type="entry name" value="GlcNAc_6-P_deAcase"/>
</dbReference>
<feature type="binding site" evidence="7">
    <location>
        <position position="274"/>
    </location>
    <ligand>
        <name>substrate</name>
    </ligand>
</feature>
<dbReference type="OrthoDB" id="9776488at2"/>
<dbReference type="GO" id="GO:0046872">
    <property type="term" value="F:metal ion binding"/>
    <property type="evidence" value="ECO:0007669"/>
    <property type="project" value="UniProtKB-KW"/>
</dbReference>
<dbReference type="GO" id="GO:0008448">
    <property type="term" value="F:N-acetylglucosamine-6-phosphate deacetylase activity"/>
    <property type="evidence" value="ECO:0007669"/>
    <property type="project" value="InterPro"/>
</dbReference>
<dbReference type="GO" id="GO:0006046">
    <property type="term" value="P:N-acetylglucosamine catabolic process"/>
    <property type="evidence" value="ECO:0007669"/>
    <property type="project" value="TreeGrafter"/>
</dbReference>
<proteinExistence type="inferred from homology"/>
<evidence type="ECO:0000256" key="2">
    <source>
        <dbReference type="ARBA" id="ARBA00022723"/>
    </source>
</evidence>
<dbReference type="AlphaFoldDB" id="A0A0D4BYE5"/>
<dbReference type="Gene3D" id="2.30.40.10">
    <property type="entry name" value="Urease, subunit C, domain 1"/>
    <property type="match status" value="1"/>
</dbReference>
<protein>
    <submittedName>
        <fullName evidence="10">N-acetylglucosamine 6-phosphate deacetylase</fullName>
    </submittedName>
</protein>
<dbReference type="PATRIC" id="fig|1618207.4.peg.1439"/>
<keyword evidence="3 5" id="KW-0378">Hydrolase</keyword>
<dbReference type="SUPFAM" id="SSF51338">
    <property type="entry name" value="Composite domain of metallo-dependent hydrolases"/>
    <property type="match status" value="1"/>
</dbReference>
<evidence type="ECO:0000259" key="9">
    <source>
        <dbReference type="Pfam" id="PF01979"/>
    </source>
</evidence>
<dbReference type="PIRSF" id="PIRSF038994">
    <property type="entry name" value="NagA"/>
    <property type="match status" value="1"/>
</dbReference>
<evidence type="ECO:0000256" key="8">
    <source>
        <dbReference type="PIRSR" id="PIRSR038994-3"/>
    </source>
</evidence>
<accession>A0A0D4BYE5</accession>
<feature type="binding site" evidence="8">
    <location>
        <position position="135"/>
    </location>
    <ligand>
        <name>Zn(2+)</name>
        <dbReference type="ChEBI" id="CHEBI:29105"/>
    </ligand>
</feature>
<dbReference type="EMBL" id="CP011005">
    <property type="protein sequence ID" value="AJT41339.1"/>
    <property type="molecule type" value="Genomic_DNA"/>
</dbReference>
<feature type="binding site" evidence="8">
    <location>
        <position position="201"/>
    </location>
    <ligand>
        <name>Zn(2+)</name>
        <dbReference type="ChEBI" id="CHEBI:29105"/>
    </ligand>
</feature>
<keyword evidence="2 8" id="KW-0479">Metal-binding</keyword>
<feature type="binding site" evidence="7">
    <location>
        <begin position="239"/>
        <end position="240"/>
    </location>
    <ligand>
        <name>substrate</name>
    </ligand>
</feature>
<dbReference type="Pfam" id="PF01979">
    <property type="entry name" value="Amidohydro_1"/>
    <property type="match status" value="1"/>
</dbReference>
<evidence type="ECO:0000256" key="4">
    <source>
        <dbReference type="ARBA" id="ARBA00023277"/>
    </source>
</evidence>
<feature type="binding site" evidence="7">
    <location>
        <begin position="331"/>
        <end position="333"/>
    </location>
    <ligand>
        <name>substrate</name>
    </ligand>
</feature>
<evidence type="ECO:0000256" key="6">
    <source>
        <dbReference type="PIRSR" id="PIRSR038994-1"/>
    </source>
</evidence>
<dbReference type="InterPro" id="IPR011059">
    <property type="entry name" value="Metal-dep_hydrolase_composite"/>
</dbReference>
<feature type="binding site" evidence="7">
    <location>
        <position position="247"/>
    </location>
    <ligand>
        <name>substrate</name>
    </ligand>
</feature>
<evidence type="ECO:0000256" key="5">
    <source>
        <dbReference type="PIRNR" id="PIRNR038994"/>
    </source>
</evidence>
<evidence type="ECO:0000256" key="3">
    <source>
        <dbReference type="ARBA" id="ARBA00022801"/>
    </source>
</evidence>
<comment type="cofactor">
    <cofactor evidence="8">
        <name>a divalent metal cation</name>
        <dbReference type="ChEBI" id="CHEBI:60240"/>
    </cofactor>
    <text evidence="8">Binds 1 divalent metal cation per subunit.</text>
</comment>
<sequence>MTSSAPTAPRAIYGTLITDGQRIPDGVVLIEADRISYAGPAQSYQPDAAVEETKLAPGTLVLPGLVDVHNHGAAGGDFPGGQEDSARKAIDFLHRHGTTTLLASMVTAAESDLLRGVELYVELCKEGLLAGIHLEGPFLSEARCGAQDPAYLLSPDLDLAQRLIDAGQGKIVTMTYAPELPGAAALIDLLTSHGITPSLGHTDADAGTAATSLIQAREGLAAAGFDGNTGRPTVTHLFNGMPPMHHRSPGPVASCLRLAKAGKAAVELVADNTHLDPQTVLTVFELLGAQNILLVTDSMAATGLSDGSYRLGPAQVTVHQGVATLDATGSIAGGTATLLQVVFRTAAAGVPLESAVLSATAVPARALGLSDELGGLRRGLRADLVIADAKGTLQAVMRGGNWLETAK</sequence>
<evidence type="ECO:0000256" key="1">
    <source>
        <dbReference type="ARBA" id="ARBA00010716"/>
    </source>
</evidence>
<dbReference type="SUPFAM" id="SSF51556">
    <property type="entry name" value="Metallo-dependent hydrolases"/>
    <property type="match status" value="1"/>
</dbReference>
<name>A0A0D4BYE5_9MICC</name>
<dbReference type="RefSeq" id="WP_045074649.1">
    <property type="nucleotide sequence ID" value="NZ_CP011005.1"/>
</dbReference>
<dbReference type="PANTHER" id="PTHR11113">
    <property type="entry name" value="N-ACETYLGLUCOSAMINE-6-PHOSPHATE DEACETYLASE"/>
    <property type="match status" value="1"/>
</dbReference>
<feature type="active site" description="Proton donor/acceptor" evidence="6">
    <location>
        <position position="297"/>
    </location>
</feature>
<comment type="similarity">
    <text evidence="1 5">Belongs to the metallo-dependent hydrolases superfamily. NagA family.</text>
</comment>
<dbReference type="InterPro" id="IPR006680">
    <property type="entry name" value="Amidohydro-rel"/>
</dbReference>
<dbReference type="STRING" id="1618207.UM93_07105"/>